<dbReference type="AlphaFoldDB" id="A0A402D2P5"/>
<evidence type="ECO:0000313" key="1">
    <source>
        <dbReference type="EMBL" id="BDI29915.1"/>
    </source>
</evidence>
<keyword evidence="2" id="KW-1185">Reference proteome</keyword>
<reference evidence="1 2" key="1">
    <citation type="journal article" date="2019" name="Int. J. Syst. Evol. Microbiol.">
        <title>Capsulimonas corticalis gen. nov., sp. nov., an aerobic capsulated bacterium, of a novel bacterial order, Capsulimonadales ord. nov., of the class Armatimonadia of the phylum Armatimonadetes.</title>
        <authorList>
            <person name="Li J."/>
            <person name="Kudo C."/>
            <person name="Tonouchi A."/>
        </authorList>
    </citation>
    <scope>NUCLEOTIDE SEQUENCE [LARGE SCALE GENOMIC DNA]</scope>
    <source>
        <strain evidence="1 2">AX-7</strain>
    </source>
</reference>
<proteinExistence type="predicted"/>
<accession>A0A402D2P5</accession>
<dbReference type="Proteomes" id="UP000287394">
    <property type="component" value="Chromosome"/>
</dbReference>
<name>A0A402D2P5_9BACT</name>
<protein>
    <submittedName>
        <fullName evidence="1">Uncharacterized protein</fullName>
    </submittedName>
</protein>
<organism evidence="1 2">
    <name type="scientific">Capsulimonas corticalis</name>
    <dbReference type="NCBI Taxonomy" id="2219043"/>
    <lineage>
        <taxon>Bacteria</taxon>
        <taxon>Bacillati</taxon>
        <taxon>Armatimonadota</taxon>
        <taxon>Armatimonadia</taxon>
        <taxon>Capsulimonadales</taxon>
        <taxon>Capsulimonadaceae</taxon>
        <taxon>Capsulimonas</taxon>
    </lineage>
</organism>
<gene>
    <name evidence="1" type="ORF">CCAX7_19660</name>
</gene>
<dbReference type="EMBL" id="AP025739">
    <property type="protein sequence ID" value="BDI29915.1"/>
    <property type="molecule type" value="Genomic_DNA"/>
</dbReference>
<evidence type="ECO:0000313" key="2">
    <source>
        <dbReference type="Proteomes" id="UP000287394"/>
    </source>
</evidence>
<dbReference type="KEGG" id="ccot:CCAX7_19660"/>
<sequence>MCLYKLSTYVRNSEQSPFSHEEPVPGIWEEVCLRDSPNSTLPFSFPPANEIYVVTHETRNSQPVVVVKSKEDIEYLVFREYSNRALSELMTEVSLKRTSYGFEKRYSFSGTAHDTVRDWVLQKR</sequence>